<protein>
    <recommendedName>
        <fullName evidence="3">Phosducin domain-containing protein</fullName>
    </recommendedName>
</protein>
<dbReference type="PANTHER" id="PTHR45809">
    <property type="entry name" value="VIRAL IAP-ASSOCIATED FACTOR HOMOLOG"/>
    <property type="match status" value="1"/>
</dbReference>
<proteinExistence type="inferred from homology"/>
<evidence type="ECO:0000313" key="5">
    <source>
        <dbReference type="Proteomes" id="UP000355283"/>
    </source>
</evidence>
<dbReference type="InterPro" id="IPR051498">
    <property type="entry name" value="Phosducin-like_chap/apop_reg"/>
</dbReference>
<dbReference type="AlphaFoldDB" id="A0A4D9CPR5"/>
<name>A0A4D9CPR5_9STRA</name>
<dbReference type="InterPro" id="IPR024253">
    <property type="entry name" value="Phosducin_thioredoxin-like_dom"/>
</dbReference>
<feature type="domain" description="Phosducin" evidence="3">
    <location>
        <begin position="70"/>
        <end position="250"/>
    </location>
</feature>
<reference evidence="4 5" key="1">
    <citation type="submission" date="2019-01" db="EMBL/GenBank/DDBJ databases">
        <title>Nuclear Genome Assembly of the Microalgal Biofuel strain Nannochloropsis salina CCMP1776.</title>
        <authorList>
            <person name="Hovde B."/>
        </authorList>
    </citation>
    <scope>NUCLEOTIDE SEQUENCE [LARGE SCALE GENOMIC DNA]</scope>
    <source>
        <strain evidence="4 5">CCMP1776</strain>
    </source>
</reference>
<comment type="caution">
    <text evidence="4">The sequence shown here is derived from an EMBL/GenBank/DDBJ whole genome shotgun (WGS) entry which is preliminary data.</text>
</comment>
<dbReference type="Pfam" id="PF02114">
    <property type="entry name" value="Phosducin"/>
    <property type="match status" value="1"/>
</dbReference>
<feature type="compositionally biased region" description="Basic and acidic residues" evidence="2">
    <location>
        <begin position="261"/>
        <end position="286"/>
    </location>
</feature>
<dbReference type="GO" id="GO:0005737">
    <property type="term" value="C:cytoplasm"/>
    <property type="evidence" value="ECO:0007669"/>
    <property type="project" value="TreeGrafter"/>
</dbReference>
<evidence type="ECO:0000256" key="2">
    <source>
        <dbReference type="SAM" id="MobiDB-lite"/>
    </source>
</evidence>
<comment type="similarity">
    <text evidence="1">Belongs to the phosducin family.</text>
</comment>
<feature type="region of interest" description="Disordered" evidence="2">
    <location>
        <begin position="38"/>
        <end position="76"/>
    </location>
</feature>
<dbReference type="Proteomes" id="UP000355283">
    <property type="component" value="Unassembled WGS sequence"/>
</dbReference>
<dbReference type="PANTHER" id="PTHR45809:SF3">
    <property type="entry name" value="VIRAL IAP-ASSOCIATED FACTOR HOMOLOG"/>
    <property type="match status" value="1"/>
</dbReference>
<dbReference type="GO" id="GO:0006457">
    <property type="term" value="P:protein folding"/>
    <property type="evidence" value="ECO:0007669"/>
    <property type="project" value="TreeGrafter"/>
</dbReference>
<evidence type="ECO:0000259" key="3">
    <source>
        <dbReference type="Pfam" id="PF02114"/>
    </source>
</evidence>
<evidence type="ECO:0000313" key="4">
    <source>
        <dbReference type="EMBL" id="TFJ80454.1"/>
    </source>
</evidence>
<dbReference type="OrthoDB" id="45518at2759"/>
<evidence type="ECO:0000256" key="1">
    <source>
        <dbReference type="ARBA" id="ARBA00009686"/>
    </source>
</evidence>
<organism evidence="4 5">
    <name type="scientific">Nannochloropsis salina CCMP1776</name>
    <dbReference type="NCBI Taxonomy" id="1027361"/>
    <lineage>
        <taxon>Eukaryota</taxon>
        <taxon>Sar</taxon>
        <taxon>Stramenopiles</taxon>
        <taxon>Ochrophyta</taxon>
        <taxon>Eustigmatophyceae</taxon>
        <taxon>Eustigmatales</taxon>
        <taxon>Monodopsidaceae</taxon>
        <taxon>Microchloropsis</taxon>
        <taxon>Microchloropsis salina</taxon>
    </lineage>
</organism>
<dbReference type="EMBL" id="SDOX01000166">
    <property type="protein sequence ID" value="TFJ80454.1"/>
    <property type="molecule type" value="Genomic_DNA"/>
</dbReference>
<keyword evidence="5" id="KW-1185">Reference proteome</keyword>
<dbReference type="Gene3D" id="3.40.30.10">
    <property type="entry name" value="Glutaredoxin"/>
    <property type="match status" value="1"/>
</dbReference>
<dbReference type="InterPro" id="IPR036249">
    <property type="entry name" value="Thioredoxin-like_sf"/>
</dbReference>
<dbReference type="SUPFAM" id="SSF52833">
    <property type="entry name" value="Thioredoxin-like"/>
    <property type="match status" value="1"/>
</dbReference>
<accession>A0A4D9CPR5</accession>
<sequence>MGDRGATSYAYSGETTEWEDILMKKGIVNRAQVFGAKGLDERDFPDPAASPPPLPSSSTSHSKTQPALFSEDAAEGKEHVYQDASLEALTLAEEEDDGGALDDDAAMSKFRAARMKEWKERLATERFGSVEEIGKEDWVREVTEGSKAGGKGSGGEGGLWVVVHLYQDRVEDCRVLEEVLRAVAAKFKAVKFLKIRSTSAIENWPDRNLPTLFVYRDGELRTQMLGLKKVGGKKAQARDLEWWLAQAGVVETEMEEDPREEEGRERRREGWRAREGRWAHGEEDED</sequence>
<feature type="region of interest" description="Disordered" evidence="2">
    <location>
        <begin position="252"/>
        <end position="286"/>
    </location>
</feature>
<gene>
    <name evidence="4" type="ORF">NSK_008195</name>
</gene>